<proteinExistence type="predicted"/>
<evidence type="ECO:0000259" key="1">
    <source>
        <dbReference type="Pfam" id="PF04233"/>
    </source>
</evidence>
<organism evidence="2 3">
    <name type="scientific">Pseudomonas eucalypticola</name>
    <dbReference type="NCBI Taxonomy" id="2599595"/>
    <lineage>
        <taxon>Bacteria</taxon>
        <taxon>Pseudomonadati</taxon>
        <taxon>Pseudomonadota</taxon>
        <taxon>Gammaproteobacteria</taxon>
        <taxon>Pseudomonadales</taxon>
        <taxon>Pseudomonadaceae</taxon>
        <taxon>Pseudomonas</taxon>
    </lineage>
</organism>
<evidence type="ECO:0000313" key="3">
    <source>
        <dbReference type="Proteomes" id="UP000509568"/>
    </source>
</evidence>
<dbReference type="AlphaFoldDB" id="A0A7D5D967"/>
<dbReference type="Proteomes" id="UP000509568">
    <property type="component" value="Chromosome"/>
</dbReference>
<dbReference type="KEGG" id="pez:HWQ56_19360"/>
<dbReference type="PIRSF" id="PIRSF034565">
    <property type="entry name" value="UCP034565"/>
    <property type="match status" value="1"/>
</dbReference>
<dbReference type="InterPro" id="IPR006528">
    <property type="entry name" value="Phage_head_morphogenesis_dom"/>
</dbReference>
<accession>A0A7D5D967</accession>
<keyword evidence="3" id="KW-1185">Reference proteome</keyword>
<dbReference type="InterPro" id="IPR017029">
    <property type="entry name" value="Phage_head_put"/>
</dbReference>
<reference evidence="2 3" key="1">
    <citation type="submission" date="2020-06" db="EMBL/GenBank/DDBJ databases">
        <title>Pseudomonas eucalypticola sp. nov., an endophyte of Eucalyptus dunnii leaves with biocontrol ability of eucalyptus leaf blight.</title>
        <authorList>
            <person name="Liu Y."/>
            <person name="Song Z."/>
            <person name="Zeng H."/>
            <person name="Lu M."/>
            <person name="Wang X."/>
            <person name="Lian X."/>
            <person name="Zhang Q."/>
        </authorList>
    </citation>
    <scope>NUCLEOTIDE SEQUENCE [LARGE SCALE GENOMIC DNA]</scope>
    <source>
        <strain evidence="2 3">NP-1</strain>
    </source>
</reference>
<sequence length="365" mass="40145">MAATPRQDNPDSQLLEQTTRHSVMLERLKAGEVKKFERYLRKIDTVVRDQLTRKELTTYSRQRLEEFLARVDGKLLAIYKDYSDVVQADLVDIAQYEATFEANSLSNALSVDAVVPTNGVIRAAVFTYPLQVTGLDGGKLLKPFLNGWTRSETMRVTNAIRLGYGQGQTNAEIVKAIRGTADQNFNDGILAVSNRNAKSVVQTAIQHVATTARMETLKANVDVVPGYRIVATLDRKTSAQCKSLDGREYEMGKGPVPPFHINCRTTIIPITGLSATFSKGATRASVGDSGGRQVDAGLGYYDWLATQPASFQDAALGPVRGKLFRDGGLPPAKFAMLQLDSKFQPLTLEQLKKLEPEMFRKAGVN</sequence>
<feature type="domain" description="Phage head morphogenesis" evidence="1">
    <location>
        <begin position="156"/>
        <end position="268"/>
    </location>
</feature>
<dbReference type="NCBIfam" id="TIGR01641">
    <property type="entry name" value="phageSPP1_gp7"/>
    <property type="match status" value="1"/>
</dbReference>
<name>A0A7D5D967_9PSED</name>
<dbReference type="EMBL" id="CP056030">
    <property type="protein sequence ID" value="QKZ05836.1"/>
    <property type="molecule type" value="Genomic_DNA"/>
</dbReference>
<dbReference type="RefSeq" id="WP_176571532.1">
    <property type="nucleotide sequence ID" value="NZ_CP056030.1"/>
</dbReference>
<protein>
    <submittedName>
        <fullName evidence="2">Minor capsid protein</fullName>
    </submittedName>
</protein>
<dbReference type="Pfam" id="PF04233">
    <property type="entry name" value="Phage_Mu_F"/>
    <property type="match status" value="1"/>
</dbReference>
<evidence type="ECO:0000313" key="2">
    <source>
        <dbReference type="EMBL" id="QKZ05836.1"/>
    </source>
</evidence>
<gene>
    <name evidence="2" type="ORF">HWQ56_19360</name>
</gene>